<dbReference type="Proteomes" id="UP000310532">
    <property type="component" value="Unassembled WGS sequence"/>
</dbReference>
<dbReference type="PRINTS" id="PR01264">
    <property type="entry name" value="MECHCHANNEL"/>
</dbReference>
<dbReference type="AlphaFoldDB" id="A0A4S2AQQ4"/>
<evidence type="ECO:0000313" key="14">
    <source>
        <dbReference type="Proteomes" id="UP000310532"/>
    </source>
</evidence>
<keyword evidence="11 12" id="KW-0407">Ion channel</keyword>
<evidence type="ECO:0000256" key="2">
    <source>
        <dbReference type="ARBA" id="ARBA00007254"/>
    </source>
</evidence>
<evidence type="ECO:0000313" key="13">
    <source>
        <dbReference type="EMBL" id="TGY03212.1"/>
    </source>
</evidence>
<keyword evidence="10 12" id="KW-0472">Membrane</keyword>
<gene>
    <name evidence="12 13" type="primary">mscL</name>
    <name evidence="13" type="ORF">E5355_12375</name>
</gene>
<dbReference type="HAMAP" id="MF_00115">
    <property type="entry name" value="MscL"/>
    <property type="match status" value="1"/>
</dbReference>
<evidence type="ECO:0000256" key="1">
    <source>
        <dbReference type="ARBA" id="ARBA00004651"/>
    </source>
</evidence>
<dbReference type="GO" id="GO:0005886">
    <property type="term" value="C:plasma membrane"/>
    <property type="evidence" value="ECO:0007669"/>
    <property type="project" value="UniProtKB-SubCell"/>
</dbReference>
<evidence type="ECO:0000256" key="12">
    <source>
        <dbReference type="HAMAP-Rule" id="MF_00115"/>
    </source>
</evidence>
<dbReference type="NCBIfam" id="NF001843">
    <property type="entry name" value="PRK00567.1-4"/>
    <property type="match status" value="1"/>
</dbReference>
<keyword evidence="9 12" id="KW-0406">Ion transport</keyword>
<dbReference type="SUPFAM" id="SSF81330">
    <property type="entry name" value="Gated mechanosensitive channel"/>
    <property type="match status" value="1"/>
</dbReference>
<comment type="subunit">
    <text evidence="3 12">Homopentamer.</text>
</comment>
<dbReference type="Pfam" id="PF01741">
    <property type="entry name" value="MscL"/>
    <property type="match status" value="1"/>
</dbReference>
<evidence type="ECO:0000256" key="4">
    <source>
        <dbReference type="ARBA" id="ARBA00022448"/>
    </source>
</evidence>
<accession>A0A4S2AQQ4</accession>
<reference evidence="13 14" key="1">
    <citation type="submission" date="2019-04" db="EMBL/GenBank/DDBJ databases">
        <title>Microbes associate with the intestines of laboratory mice.</title>
        <authorList>
            <person name="Navarre W."/>
            <person name="Wong E."/>
            <person name="Huang K."/>
            <person name="Tropini C."/>
            <person name="Ng K."/>
            <person name="Yu B."/>
        </authorList>
    </citation>
    <scope>NUCLEOTIDE SEQUENCE [LARGE SCALE GENOMIC DNA]</scope>
    <source>
        <strain evidence="13 14">NM69_E16B</strain>
    </source>
</reference>
<sequence length="146" mass="15897">MGKCSFLQEFKAFAMKGNVIDMAVGVIIGGAFGKIVSSIVADVIMPPIGLLVGGVNFTDLKWVLKPAVLEDGKEVVAAVTLNYGNFLQVTFDFLIIAFSIFMFIKLLTKLTEKKKEEAPAAPPAPPAPSREEVLLTEIRDLLKERK</sequence>
<evidence type="ECO:0000256" key="8">
    <source>
        <dbReference type="ARBA" id="ARBA00022989"/>
    </source>
</evidence>
<dbReference type="Gene3D" id="1.10.1200.120">
    <property type="entry name" value="Large-conductance mechanosensitive channel, MscL, domain 1"/>
    <property type="match status" value="1"/>
</dbReference>
<comment type="caution">
    <text evidence="13">The sequence shown here is derived from an EMBL/GenBank/DDBJ whole genome shotgun (WGS) entry which is preliminary data.</text>
</comment>
<evidence type="ECO:0000256" key="11">
    <source>
        <dbReference type="ARBA" id="ARBA00023303"/>
    </source>
</evidence>
<dbReference type="FunFam" id="1.10.1200.120:FF:000001">
    <property type="entry name" value="Large-conductance mechanosensitive channel"/>
    <property type="match status" value="1"/>
</dbReference>
<keyword evidence="6" id="KW-0997">Cell inner membrane</keyword>
<evidence type="ECO:0000256" key="5">
    <source>
        <dbReference type="ARBA" id="ARBA00022475"/>
    </source>
</evidence>
<proteinExistence type="inferred from homology"/>
<dbReference type="InterPro" id="IPR036019">
    <property type="entry name" value="MscL_channel"/>
</dbReference>
<evidence type="ECO:0000256" key="10">
    <source>
        <dbReference type="ARBA" id="ARBA00023136"/>
    </source>
</evidence>
<evidence type="ECO:0000256" key="6">
    <source>
        <dbReference type="ARBA" id="ARBA00022519"/>
    </source>
</evidence>
<organism evidence="13 14">
    <name type="scientific">Bacteroides muris</name>
    <name type="common">ex Afrizal et al. 2022</name>
    <dbReference type="NCBI Taxonomy" id="2516960"/>
    <lineage>
        <taxon>Bacteria</taxon>
        <taxon>Pseudomonadati</taxon>
        <taxon>Bacteroidota</taxon>
        <taxon>Bacteroidia</taxon>
        <taxon>Bacteroidales</taxon>
        <taxon>Bacteroidaceae</taxon>
        <taxon>Bacteroides</taxon>
    </lineage>
</organism>
<dbReference type="NCBIfam" id="TIGR00220">
    <property type="entry name" value="mscL"/>
    <property type="match status" value="1"/>
</dbReference>
<protein>
    <recommendedName>
        <fullName evidence="12">Large-conductance mechanosensitive channel</fullName>
    </recommendedName>
</protein>
<dbReference type="InterPro" id="IPR001185">
    <property type="entry name" value="MS_channel"/>
</dbReference>
<dbReference type="PROSITE" id="PS01327">
    <property type="entry name" value="MSCL"/>
    <property type="match status" value="1"/>
</dbReference>
<dbReference type="PANTHER" id="PTHR30266:SF2">
    <property type="entry name" value="LARGE-CONDUCTANCE MECHANOSENSITIVE CHANNEL"/>
    <property type="match status" value="1"/>
</dbReference>
<evidence type="ECO:0000256" key="3">
    <source>
        <dbReference type="ARBA" id="ARBA00011255"/>
    </source>
</evidence>
<keyword evidence="7 12" id="KW-0812">Transmembrane</keyword>
<comment type="subcellular location">
    <subcellularLocation>
        <location evidence="1 12">Cell membrane</location>
        <topology evidence="1 12">Multi-pass membrane protein</topology>
    </subcellularLocation>
</comment>
<evidence type="ECO:0000256" key="7">
    <source>
        <dbReference type="ARBA" id="ARBA00022692"/>
    </source>
</evidence>
<dbReference type="GO" id="GO:0008381">
    <property type="term" value="F:mechanosensitive monoatomic ion channel activity"/>
    <property type="evidence" value="ECO:0007669"/>
    <property type="project" value="UniProtKB-UniRule"/>
</dbReference>
<dbReference type="EMBL" id="SRYZ01000028">
    <property type="protein sequence ID" value="TGY03212.1"/>
    <property type="molecule type" value="Genomic_DNA"/>
</dbReference>
<keyword evidence="8 12" id="KW-1133">Transmembrane helix</keyword>
<comment type="similarity">
    <text evidence="2 12">Belongs to the MscL family.</text>
</comment>
<keyword evidence="5 12" id="KW-1003">Cell membrane</keyword>
<feature type="transmembrane region" description="Helical" evidence="12">
    <location>
        <begin position="86"/>
        <end position="107"/>
    </location>
</feature>
<comment type="function">
    <text evidence="12">Channel that opens in response to stretch forces in the membrane lipid bilayer. May participate in the regulation of osmotic pressure changes within the cell.</text>
</comment>
<dbReference type="InterPro" id="IPR037673">
    <property type="entry name" value="MSC/AndL"/>
</dbReference>
<dbReference type="InterPro" id="IPR019823">
    <property type="entry name" value="Mechanosensitive_channel_CS"/>
</dbReference>
<dbReference type="PANTHER" id="PTHR30266">
    <property type="entry name" value="MECHANOSENSITIVE CHANNEL MSCL"/>
    <property type="match status" value="1"/>
</dbReference>
<name>A0A4S2AQQ4_9BACE</name>
<keyword evidence="14" id="KW-1185">Reference proteome</keyword>
<dbReference type="RefSeq" id="WP_136010582.1">
    <property type="nucleotide sequence ID" value="NZ_SRYZ01000028.1"/>
</dbReference>
<evidence type="ECO:0000256" key="9">
    <source>
        <dbReference type="ARBA" id="ARBA00023065"/>
    </source>
</evidence>
<keyword evidence="4 12" id="KW-0813">Transport</keyword>
<feature type="transmembrane region" description="Helical" evidence="12">
    <location>
        <begin position="20"/>
        <end position="41"/>
    </location>
</feature>